<evidence type="ECO:0000313" key="6">
    <source>
        <dbReference type="Proteomes" id="UP000564885"/>
    </source>
</evidence>
<name>A0A849I6L3_9HYPH</name>
<gene>
    <name evidence="5" type="ORF">HJG44_22440</name>
</gene>
<dbReference type="InterPro" id="IPR027417">
    <property type="entry name" value="P-loop_NTPase"/>
</dbReference>
<dbReference type="Pfam" id="PF00005">
    <property type="entry name" value="ABC_tran"/>
    <property type="match status" value="1"/>
</dbReference>
<dbReference type="InterPro" id="IPR003593">
    <property type="entry name" value="AAA+_ATPase"/>
</dbReference>
<evidence type="ECO:0000256" key="1">
    <source>
        <dbReference type="ARBA" id="ARBA00022448"/>
    </source>
</evidence>
<dbReference type="Proteomes" id="UP000564885">
    <property type="component" value="Unassembled WGS sequence"/>
</dbReference>
<protein>
    <submittedName>
        <fullName evidence="5">ATP-binding cassette domain-containing protein</fullName>
    </submittedName>
</protein>
<dbReference type="PROSITE" id="PS50893">
    <property type="entry name" value="ABC_TRANSPORTER_2"/>
    <property type="match status" value="1"/>
</dbReference>
<reference evidence="5 6" key="1">
    <citation type="submission" date="2020-04" db="EMBL/GenBank/DDBJ databases">
        <title>Enterovirga sp. isolate from soil.</title>
        <authorList>
            <person name="Chea S."/>
            <person name="Kim D.-U."/>
        </authorList>
    </citation>
    <scope>NUCLEOTIDE SEQUENCE [LARGE SCALE GENOMIC DNA]</scope>
    <source>
        <strain evidence="5 6">DB1703</strain>
    </source>
</reference>
<dbReference type="InterPro" id="IPR051120">
    <property type="entry name" value="ABC_AA/LPS_Transport"/>
</dbReference>
<keyword evidence="2" id="KW-0547">Nucleotide-binding</keyword>
<feature type="domain" description="ABC transporter" evidence="4">
    <location>
        <begin position="5"/>
        <end position="252"/>
    </location>
</feature>
<keyword evidence="3 5" id="KW-0067">ATP-binding</keyword>
<sequence>MSAVLEIRGLDKRFGGIVVADAIDLTLSAGRVVGLIGPNGAGKTSLFNLVSGIFPADAGTITLDGERIDRLKTHRRAARGLSRTWQNLRLFPSLSVLDNLMVGPRHYPGEKLWRLAFDRGGVRRREAETRRRALDVLERTGLAAVAKTRAADLTFGQQKLVGVARALMNESRCLLLDEPMAGVEGHAYETMQRVVRDVAASGVAVCVVEHNVAFIRDLCDEGVFMFAGKVLARGPVADLIADPRLTELYFGT</sequence>
<organism evidence="5 6">
    <name type="scientific">Enterovirga aerilata</name>
    <dbReference type="NCBI Taxonomy" id="2730920"/>
    <lineage>
        <taxon>Bacteria</taxon>
        <taxon>Pseudomonadati</taxon>
        <taxon>Pseudomonadota</taxon>
        <taxon>Alphaproteobacteria</taxon>
        <taxon>Hyphomicrobiales</taxon>
        <taxon>Methylobacteriaceae</taxon>
        <taxon>Enterovirga</taxon>
    </lineage>
</organism>
<dbReference type="GO" id="GO:0016887">
    <property type="term" value="F:ATP hydrolysis activity"/>
    <property type="evidence" value="ECO:0007669"/>
    <property type="project" value="InterPro"/>
</dbReference>
<dbReference type="RefSeq" id="WP_171220618.1">
    <property type="nucleotide sequence ID" value="NZ_JABEPP010000007.1"/>
</dbReference>
<dbReference type="GO" id="GO:0005524">
    <property type="term" value="F:ATP binding"/>
    <property type="evidence" value="ECO:0007669"/>
    <property type="project" value="UniProtKB-KW"/>
</dbReference>
<dbReference type="EMBL" id="JABEPP010000007">
    <property type="protein sequence ID" value="NNM75122.1"/>
    <property type="molecule type" value="Genomic_DNA"/>
</dbReference>
<evidence type="ECO:0000256" key="2">
    <source>
        <dbReference type="ARBA" id="ARBA00022741"/>
    </source>
</evidence>
<keyword evidence="6" id="KW-1185">Reference proteome</keyword>
<comment type="caution">
    <text evidence="5">The sequence shown here is derived from an EMBL/GenBank/DDBJ whole genome shotgun (WGS) entry which is preliminary data.</text>
</comment>
<proteinExistence type="predicted"/>
<dbReference type="InterPro" id="IPR003439">
    <property type="entry name" value="ABC_transporter-like_ATP-bd"/>
</dbReference>
<evidence type="ECO:0000259" key="4">
    <source>
        <dbReference type="PROSITE" id="PS50893"/>
    </source>
</evidence>
<keyword evidence="1" id="KW-0813">Transport</keyword>
<evidence type="ECO:0000313" key="5">
    <source>
        <dbReference type="EMBL" id="NNM75122.1"/>
    </source>
</evidence>
<dbReference type="GO" id="GO:0005886">
    <property type="term" value="C:plasma membrane"/>
    <property type="evidence" value="ECO:0007669"/>
    <property type="project" value="TreeGrafter"/>
</dbReference>
<dbReference type="PANTHER" id="PTHR45772:SF9">
    <property type="entry name" value="CONSERVED COMPONENT OF ABC TRANSPORTER FOR NATURAL AMINO ACIDS"/>
    <property type="match status" value="1"/>
</dbReference>
<accession>A0A849I6L3</accession>
<evidence type="ECO:0000256" key="3">
    <source>
        <dbReference type="ARBA" id="ARBA00022840"/>
    </source>
</evidence>
<dbReference type="Gene3D" id="3.40.50.300">
    <property type="entry name" value="P-loop containing nucleotide triphosphate hydrolases"/>
    <property type="match status" value="1"/>
</dbReference>
<dbReference type="PANTHER" id="PTHR45772">
    <property type="entry name" value="CONSERVED COMPONENT OF ABC TRANSPORTER FOR NATURAL AMINO ACIDS-RELATED"/>
    <property type="match status" value="1"/>
</dbReference>
<dbReference type="SUPFAM" id="SSF52540">
    <property type="entry name" value="P-loop containing nucleoside triphosphate hydrolases"/>
    <property type="match status" value="1"/>
</dbReference>
<dbReference type="SMART" id="SM00382">
    <property type="entry name" value="AAA"/>
    <property type="match status" value="1"/>
</dbReference>
<dbReference type="AlphaFoldDB" id="A0A849I6L3"/>